<dbReference type="EMBL" id="QNQT01000003">
    <property type="protein sequence ID" value="RDU37191.1"/>
    <property type="molecule type" value="Genomic_DNA"/>
</dbReference>
<dbReference type="InterPro" id="IPR000182">
    <property type="entry name" value="GNAT_dom"/>
</dbReference>
<gene>
    <name evidence="2" type="ORF">DRW41_10955</name>
</gene>
<proteinExistence type="predicted"/>
<protein>
    <submittedName>
        <fullName evidence="2">GNAT family N-acetyltransferase</fullName>
    </submittedName>
</protein>
<dbReference type="AlphaFoldDB" id="A0A3D8GSF8"/>
<dbReference type="Proteomes" id="UP000257144">
    <property type="component" value="Unassembled WGS sequence"/>
</dbReference>
<accession>A0A3D8GSF8</accession>
<dbReference type="Gene3D" id="3.40.630.30">
    <property type="match status" value="1"/>
</dbReference>
<name>A0A3D8GSF8_9BACI</name>
<keyword evidence="3" id="KW-1185">Reference proteome</keyword>
<feature type="domain" description="N-acetyltransferase" evidence="1">
    <location>
        <begin position="15"/>
        <end position="149"/>
    </location>
</feature>
<reference evidence="2 3" key="1">
    <citation type="submission" date="2018-07" db="EMBL/GenBank/DDBJ databases">
        <title>Bacillus sp. YLB-04 draft genome sequence.</title>
        <authorList>
            <person name="Yu L."/>
            <person name="Tang X."/>
        </authorList>
    </citation>
    <scope>NUCLEOTIDE SEQUENCE [LARGE SCALE GENOMIC DNA]</scope>
    <source>
        <strain evidence="2 3">YLB-04</strain>
    </source>
</reference>
<dbReference type="PANTHER" id="PTHR47237">
    <property type="entry name" value="SLL0310 PROTEIN"/>
    <property type="match status" value="1"/>
</dbReference>
<dbReference type="Pfam" id="PF18014">
    <property type="entry name" value="Acetyltransf_18"/>
    <property type="match status" value="1"/>
</dbReference>
<dbReference type="PROSITE" id="PS51186">
    <property type="entry name" value="GNAT"/>
    <property type="match status" value="1"/>
</dbReference>
<dbReference type="Pfam" id="PF13673">
    <property type="entry name" value="Acetyltransf_10"/>
    <property type="match status" value="1"/>
</dbReference>
<dbReference type="Gene3D" id="3.40.630.90">
    <property type="match status" value="1"/>
</dbReference>
<dbReference type="InterPro" id="IPR041496">
    <property type="entry name" value="YitH/HolE_GNAT"/>
</dbReference>
<dbReference type="SUPFAM" id="SSF55729">
    <property type="entry name" value="Acyl-CoA N-acyltransferases (Nat)"/>
    <property type="match status" value="1"/>
</dbReference>
<dbReference type="RefSeq" id="WP_115452019.1">
    <property type="nucleotide sequence ID" value="NZ_QNQT01000003.1"/>
</dbReference>
<dbReference type="InterPro" id="IPR052729">
    <property type="entry name" value="Acyl/Acetyltrans_Enzymes"/>
</dbReference>
<comment type="caution">
    <text evidence="2">The sequence shown here is derived from an EMBL/GenBank/DDBJ whole genome shotgun (WGS) entry which is preliminary data.</text>
</comment>
<keyword evidence="2" id="KW-0808">Transferase</keyword>
<dbReference type="PANTHER" id="PTHR47237:SF2">
    <property type="entry name" value="BLL4206 PROTEIN"/>
    <property type="match status" value="1"/>
</dbReference>
<evidence type="ECO:0000313" key="2">
    <source>
        <dbReference type="EMBL" id="RDU37191.1"/>
    </source>
</evidence>
<dbReference type="OrthoDB" id="8453373at2"/>
<dbReference type="GO" id="GO:0016747">
    <property type="term" value="F:acyltransferase activity, transferring groups other than amino-acyl groups"/>
    <property type="evidence" value="ECO:0007669"/>
    <property type="project" value="InterPro"/>
</dbReference>
<organism evidence="2 3">
    <name type="scientific">Neobacillus piezotolerans</name>
    <dbReference type="NCBI Taxonomy" id="2259171"/>
    <lineage>
        <taxon>Bacteria</taxon>
        <taxon>Bacillati</taxon>
        <taxon>Bacillota</taxon>
        <taxon>Bacilli</taxon>
        <taxon>Bacillales</taxon>
        <taxon>Bacillaceae</taxon>
        <taxon>Neobacillus</taxon>
    </lineage>
</organism>
<sequence length="220" mass="24105">MRTTDFPNVYNKNNLNLIQFDKGDTPGLIALSASVGWDYDEYEIGTVMTSGKIFGHKNGKGEIVSSSAIIPYDNKLASIGMVIVNKEYRGLGLGKDATQKSIDSVSPDSSIMLIATEEGQPLYEKMGFRTVGHVQKFLCDNYVTPKSLKPNGVTIVDYDENDFSEVLNLDKAAFGDIRSNFLHHRIHQSKQCLVAKDNKGTIVGYGISILGSVNSKSQVC</sequence>
<dbReference type="InterPro" id="IPR016181">
    <property type="entry name" value="Acyl_CoA_acyltransferase"/>
</dbReference>
<evidence type="ECO:0000259" key="1">
    <source>
        <dbReference type="PROSITE" id="PS51186"/>
    </source>
</evidence>
<evidence type="ECO:0000313" key="3">
    <source>
        <dbReference type="Proteomes" id="UP000257144"/>
    </source>
</evidence>